<feature type="domain" description="C2" evidence="9">
    <location>
        <begin position="340"/>
        <end position="463"/>
    </location>
</feature>
<dbReference type="Pfam" id="PF08372">
    <property type="entry name" value="PRT_C"/>
    <property type="match status" value="1"/>
</dbReference>
<evidence type="ECO:0000256" key="3">
    <source>
        <dbReference type="ARBA" id="ARBA00022692"/>
    </source>
</evidence>
<dbReference type="Gene3D" id="2.60.40.150">
    <property type="entry name" value="C2 domain"/>
    <property type="match status" value="3"/>
</dbReference>
<evidence type="ECO:0000256" key="4">
    <source>
        <dbReference type="ARBA" id="ARBA00022737"/>
    </source>
</evidence>
<dbReference type="FunFam" id="2.60.40.150:FF:000090">
    <property type="entry name" value="C2 domain-containing protein"/>
    <property type="match status" value="1"/>
</dbReference>
<dbReference type="InterPro" id="IPR047259">
    <property type="entry name" value="QUIRKY-like"/>
</dbReference>
<dbReference type="GO" id="GO:0016020">
    <property type="term" value="C:membrane"/>
    <property type="evidence" value="ECO:0007669"/>
    <property type="project" value="UniProtKB-SubCell"/>
</dbReference>
<keyword evidence="4" id="KW-0677">Repeat</keyword>
<dbReference type="EMBL" id="OX451738">
    <property type="protein sequence ID" value="CAI8606060.1"/>
    <property type="molecule type" value="Genomic_DNA"/>
</dbReference>
<feature type="transmembrane region" description="Helical" evidence="8">
    <location>
        <begin position="716"/>
        <end position="744"/>
    </location>
</feature>
<dbReference type="SMART" id="SM00239">
    <property type="entry name" value="C2"/>
    <property type="match status" value="3"/>
</dbReference>
<evidence type="ECO:0000259" key="9">
    <source>
        <dbReference type="PROSITE" id="PS50004"/>
    </source>
</evidence>
<keyword evidence="6 8" id="KW-1133">Transmembrane helix</keyword>
<dbReference type="Proteomes" id="UP001157006">
    <property type="component" value="Chromosome 3"/>
</dbReference>
<keyword evidence="7 8" id="KW-0472">Membrane</keyword>
<evidence type="ECO:0000256" key="2">
    <source>
        <dbReference type="ARBA" id="ARBA00007923"/>
    </source>
</evidence>
<evidence type="ECO:0000256" key="5">
    <source>
        <dbReference type="ARBA" id="ARBA00022837"/>
    </source>
</evidence>
<evidence type="ECO:0000256" key="1">
    <source>
        <dbReference type="ARBA" id="ARBA00004141"/>
    </source>
</evidence>
<reference evidence="10 11" key="1">
    <citation type="submission" date="2023-01" db="EMBL/GenBank/DDBJ databases">
        <authorList>
            <person name="Kreplak J."/>
        </authorList>
    </citation>
    <scope>NUCLEOTIDE SEQUENCE [LARGE SCALE GENOMIC DNA]</scope>
</reference>
<dbReference type="InterPro" id="IPR000008">
    <property type="entry name" value="C2_dom"/>
</dbReference>
<accession>A0AAV1AAN2</accession>
<comment type="subcellular location">
    <subcellularLocation>
        <location evidence="1">Membrane</location>
        <topology evidence="1">Multi-pass membrane protein</topology>
    </subcellularLocation>
</comment>
<feature type="domain" description="C2" evidence="9">
    <location>
        <begin position="178"/>
        <end position="301"/>
    </location>
</feature>
<dbReference type="SUPFAM" id="SSF49562">
    <property type="entry name" value="C2 domain (Calcium/lipid-binding domain, CaLB)"/>
    <property type="match status" value="3"/>
</dbReference>
<feature type="transmembrane region" description="Helical" evidence="8">
    <location>
        <begin position="599"/>
        <end position="626"/>
    </location>
</feature>
<sequence>MQVKKMKNNECAPKETGLHNVAATESDKLTKRYDLVEEMKFLFVRIIRVRDFPYNPNLYVEVKLGNMKATTIFLDNNLLLNQVFAFEKDKIHCTKVDVMVRDKIEVMDMSREFIGRVQVEVGDIPKRVPPESTLAPQWYRLEDQNGVNLARGAIMLSLWIGTQADEYFPHAWCSDSTRISGDAVGYTRSKVYMSPSLWYLRVNVIQAHDLLLRFDPKCSDIFVQVDLGSLRLRTSFSKIKGEKPVWNEDLIFVAHEPFDETIFLSVEQGTLVDHVSLGTYMINLKDVEKRLQPIPVESLWYDLNRPGVIEIAKEVKFASKLNARISLDGGYHVMDEPLEYSSDFRPSSKKLWKSSIGVLELGILKATGLTPMKIGGRTDAYCVAKYGPKWVRTRTIADSLSPNWNEQYVWEVYEPFTVITIAVFDNNQLDAESRGRGVRDTIMAKIRIRLSTLARGKVHTHSYPLIGLKPSGMKKMGEIHLAVRFSWPLRAWWFLAWFNMYPIYKSPLFNGIHYLLPLSSSQLDNLRNQAAHVIAKSLSKAEPPLGKEVVSYMLDMRSDLWSMRKGIANYNRIMSILGDFVVFWKWLEDIKKWKNPTATLLFHFLCILVILHPQPMFSLVILYLFWIGLNNFFSRPKHPCHIDETLSGADATNAEDLEEELDFFPTQIGGEHLRRRYDRLRIISRNAQIRVSHLATIGEKVESLCSWRDPRATLLFLFFCIASLVVTTVLPLQVIIFIWIMFYLRHPRYRSGGTWSAESFFKRLPSNQAFIL</sequence>
<keyword evidence="5" id="KW-0106">Calcium</keyword>
<dbReference type="PANTHER" id="PTHR31425">
    <property type="entry name" value="PHOSPHORIBOSYLANTHRANILATE TRANSFERASE ISOFORM 1"/>
    <property type="match status" value="1"/>
</dbReference>
<evidence type="ECO:0000256" key="6">
    <source>
        <dbReference type="ARBA" id="ARBA00022989"/>
    </source>
</evidence>
<protein>
    <recommendedName>
        <fullName evidence="9">C2 domain-containing protein</fullName>
    </recommendedName>
</protein>
<dbReference type="AlphaFoldDB" id="A0AAV1AAN2"/>
<evidence type="ECO:0000313" key="11">
    <source>
        <dbReference type="Proteomes" id="UP001157006"/>
    </source>
</evidence>
<feature type="domain" description="C2" evidence="9">
    <location>
        <begin position="23"/>
        <end position="139"/>
    </location>
</feature>
<organism evidence="10 11">
    <name type="scientific">Vicia faba</name>
    <name type="common">Broad bean</name>
    <name type="synonym">Faba vulgaris</name>
    <dbReference type="NCBI Taxonomy" id="3906"/>
    <lineage>
        <taxon>Eukaryota</taxon>
        <taxon>Viridiplantae</taxon>
        <taxon>Streptophyta</taxon>
        <taxon>Embryophyta</taxon>
        <taxon>Tracheophyta</taxon>
        <taxon>Spermatophyta</taxon>
        <taxon>Magnoliopsida</taxon>
        <taxon>eudicotyledons</taxon>
        <taxon>Gunneridae</taxon>
        <taxon>Pentapetalae</taxon>
        <taxon>rosids</taxon>
        <taxon>fabids</taxon>
        <taxon>Fabales</taxon>
        <taxon>Fabaceae</taxon>
        <taxon>Papilionoideae</taxon>
        <taxon>50 kb inversion clade</taxon>
        <taxon>NPAAA clade</taxon>
        <taxon>Hologalegina</taxon>
        <taxon>IRL clade</taxon>
        <taxon>Fabeae</taxon>
        <taxon>Vicia</taxon>
    </lineage>
</organism>
<keyword evidence="11" id="KW-1185">Reference proteome</keyword>
<dbReference type="InterPro" id="IPR035892">
    <property type="entry name" value="C2_domain_sf"/>
</dbReference>
<comment type="similarity">
    <text evidence="2">Belongs to the MCTP family.</text>
</comment>
<evidence type="ECO:0000256" key="8">
    <source>
        <dbReference type="SAM" id="Phobius"/>
    </source>
</evidence>
<dbReference type="InterPro" id="IPR013583">
    <property type="entry name" value="MCTP_C"/>
</dbReference>
<dbReference type="Pfam" id="PF00168">
    <property type="entry name" value="C2"/>
    <property type="match status" value="3"/>
</dbReference>
<proteinExistence type="inferred from homology"/>
<dbReference type="PROSITE" id="PS50004">
    <property type="entry name" value="C2"/>
    <property type="match status" value="3"/>
</dbReference>
<dbReference type="InterPro" id="IPR047255">
    <property type="entry name" value="C2D_MCTP_PRT_plant"/>
</dbReference>
<dbReference type="PANTHER" id="PTHR31425:SF31">
    <property type="entry name" value="ANTHRANILATE PHOSPHORIBOSYLTRANSFERASE-LIKE PROTEIN"/>
    <property type="match status" value="1"/>
</dbReference>
<dbReference type="CDD" id="cd08379">
    <property type="entry name" value="C2D_MCTP_PRT_plant"/>
    <property type="match status" value="1"/>
</dbReference>
<name>A0AAV1AAN2_VICFA</name>
<gene>
    <name evidence="10" type="ORF">VFH_III211800</name>
</gene>
<keyword evidence="3 8" id="KW-0812">Transmembrane</keyword>
<evidence type="ECO:0000313" key="10">
    <source>
        <dbReference type="EMBL" id="CAI8606060.1"/>
    </source>
</evidence>
<evidence type="ECO:0000256" key="7">
    <source>
        <dbReference type="ARBA" id="ARBA00023136"/>
    </source>
</evidence>